<evidence type="ECO:0000313" key="1">
    <source>
        <dbReference type="EMBL" id="VDP25081.1"/>
    </source>
</evidence>
<name>A0A183NRP0_9TREM</name>
<dbReference type="EMBL" id="UZAL01026718">
    <property type="protein sequence ID" value="VDP25081.1"/>
    <property type="molecule type" value="Genomic_DNA"/>
</dbReference>
<gene>
    <name evidence="1" type="ORF">SMTD_LOCUS4776</name>
</gene>
<sequence length="84" mass="9525">MVVGSSRLETLDPGFVLYGTRQQIVPVMLRELMLPDGFNPASPGFTIKDVTTELSGPRLYKISLRQLSMIRTSEKQKQSFVYFI</sequence>
<reference evidence="1 2" key="1">
    <citation type="submission" date="2018-11" db="EMBL/GenBank/DDBJ databases">
        <authorList>
            <consortium name="Pathogen Informatics"/>
        </authorList>
    </citation>
    <scope>NUCLEOTIDE SEQUENCE [LARGE SCALE GENOMIC DNA]</scope>
    <source>
        <strain>Denwood</strain>
        <strain evidence="2">Zambia</strain>
    </source>
</reference>
<organism evidence="1 2">
    <name type="scientific">Schistosoma mattheei</name>
    <dbReference type="NCBI Taxonomy" id="31246"/>
    <lineage>
        <taxon>Eukaryota</taxon>
        <taxon>Metazoa</taxon>
        <taxon>Spiralia</taxon>
        <taxon>Lophotrochozoa</taxon>
        <taxon>Platyhelminthes</taxon>
        <taxon>Trematoda</taxon>
        <taxon>Digenea</taxon>
        <taxon>Strigeidida</taxon>
        <taxon>Schistosomatoidea</taxon>
        <taxon>Schistosomatidae</taxon>
        <taxon>Schistosoma</taxon>
    </lineage>
</organism>
<accession>A0A183NRP0</accession>
<proteinExistence type="predicted"/>
<dbReference type="Proteomes" id="UP000269396">
    <property type="component" value="Unassembled WGS sequence"/>
</dbReference>
<protein>
    <submittedName>
        <fullName evidence="1">Uncharacterized protein</fullName>
    </submittedName>
</protein>
<evidence type="ECO:0000313" key="2">
    <source>
        <dbReference type="Proteomes" id="UP000269396"/>
    </source>
</evidence>
<keyword evidence="2" id="KW-1185">Reference proteome</keyword>
<dbReference type="AlphaFoldDB" id="A0A183NRP0"/>